<sequence length="506" mass="54473">MHRNLQQEQTLTATHAIAAAWTGIGSAILRLWYQRMVRTSAVGVLYAFIYLANIMTLHVTSPTMFSAEPFNTTQTLVVEMQSLPAFDPDVNPHVRHKIPECARQKKMTAYASGSLYSLPVALQSDTNLGLHGGTLYDVLDNNAGTGKVTVGATGFNITCGYSNLQAGVTPITTDDGQPAIRYSFGFGGENSIFEVSSVGDDYDTTTFGWLSHSHNIFRHRTIEIVDSRMSSVFSINMTNFSVSNANLYLNISMLRCSQSLVNQTGVMDSQSHQLFPDSIQPSILKTAAVFAPANGNTLEAYTAGNMFLNSVCNRIIRLGTSHLSPDCSGQSGTTYSSIPTSELHLNTAGAPAVSIANLAASSPNLSVSPNSSEAAHPPLLLRGNAAATELVIKAHLDVAAGLETSIGLLVLSFPASLLGRGAKNDEDSEDAIAIDGTGPLHTIWPYRNHPELEILLEQVEHSNEDNMRDAGMVTTSLVGGQSKRRSFNAAHISIIIIYSTWSLFYL</sequence>
<evidence type="ECO:0000313" key="3">
    <source>
        <dbReference type="Proteomes" id="UP001218218"/>
    </source>
</evidence>
<name>A0AAD7AAN9_9AGAR</name>
<accession>A0AAD7AAN9</accession>
<keyword evidence="1" id="KW-0812">Transmembrane</keyword>
<dbReference type="AlphaFoldDB" id="A0AAD7AAN9"/>
<feature type="transmembrane region" description="Helical" evidence="1">
    <location>
        <begin position="12"/>
        <end position="33"/>
    </location>
</feature>
<evidence type="ECO:0000313" key="2">
    <source>
        <dbReference type="EMBL" id="KAJ7353522.1"/>
    </source>
</evidence>
<dbReference type="EMBL" id="JARIHO010000011">
    <property type="protein sequence ID" value="KAJ7353522.1"/>
    <property type="molecule type" value="Genomic_DNA"/>
</dbReference>
<evidence type="ECO:0000256" key="1">
    <source>
        <dbReference type="SAM" id="Phobius"/>
    </source>
</evidence>
<protein>
    <submittedName>
        <fullName evidence="2">Uncharacterized protein</fullName>
    </submittedName>
</protein>
<keyword evidence="3" id="KW-1185">Reference proteome</keyword>
<feature type="transmembrane region" description="Helical" evidence="1">
    <location>
        <begin position="39"/>
        <end position="59"/>
    </location>
</feature>
<keyword evidence="1" id="KW-0472">Membrane</keyword>
<dbReference type="Proteomes" id="UP001218218">
    <property type="component" value="Unassembled WGS sequence"/>
</dbReference>
<organism evidence="2 3">
    <name type="scientific">Mycena albidolilacea</name>
    <dbReference type="NCBI Taxonomy" id="1033008"/>
    <lineage>
        <taxon>Eukaryota</taxon>
        <taxon>Fungi</taxon>
        <taxon>Dikarya</taxon>
        <taxon>Basidiomycota</taxon>
        <taxon>Agaricomycotina</taxon>
        <taxon>Agaricomycetes</taxon>
        <taxon>Agaricomycetidae</taxon>
        <taxon>Agaricales</taxon>
        <taxon>Marasmiineae</taxon>
        <taxon>Mycenaceae</taxon>
        <taxon>Mycena</taxon>
    </lineage>
</organism>
<comment type="caution">
    <text evidence="2">The sequence shown here is derived from an EMBL/GenBank/DDBJ whole genome shotgun (WGS) entry which is preliminary data.</text>
</comment>
<gene>
    <name evidence="2" type="ORF">DFH08DRAFT_987993</name>
</gene>
<keyword evidence="1" id="KW-1133">Transmembrane helix</keyword>
<reference evidence="2" key="1">
    <citation type="submission" date="2023-03" db="EMBL/GenBank/DDBJ databases">
        <title>Massive genome expansion in bonnet fungi (Mycena s.s.) driven by repeated elements and novel gene families across ecological guilds.</title>
        <authorList>
            <consortium name="Lawrence Berkeley National Laboratory"/>
            <person name="Harder C.B."/>
            <person name="Miyauchi S."/>
            <person name="Viragh M."/>
            <person name="Kuo A."/>
            <person name="Thoen E."/>
            <person name="Andreopoulos B."/>
            <person name="Lu D."/>
            <person name="Skrede I."/>
            <person name="Drula E."/>
            <person name="Henrissat B."/>
            <person name="Morin E."/>
            <person name="Kohler A."/>
            <person name="Barry K."/>
            <person name="LaButti K."/>
            <person name="Morin E."/>
            <person name="Salamov A."/>
            <person name="Lipzen A."/>
            <person name="Mereny Z."/>
            <person name="Hegedus B."/>
            <person name="Baldrian P."/>
            <person name="Stursova M."/>
            <person name="Weitz H."/>
            <person name="Taylor A."/>
            <person name="Grigoriev I.V."/>
            <person name="Nagy L.G."/>
            <person name="Martin F."/>
            <person name="Kauserud H."/>
        </authorList>
    </citation>
    <scope>NUCLEOTIDE SEQUENCE</scope>
    <source>
        <strain evidence="2">CBHHK002</strain>
    </source>
</reference>
<proteinExistence type="predicted"/>